<feature type="region of interest" description="Disordered" evidence="6">
    <location>
        <begin position="1"/>
        <end position="66"/>
    </location>
</feature>
<feature type="compositionally biased region" description="Low complexity" evidence="6">
    <location>
        <begin position="1"/>
        <end position="13"/>
    </location>
</feature>
<feature type="coiled-coil region" evidence="5">
    <location>
        <begin position="177"/>
        <end position="207"/>
    </location>
</feature>
<dbReference type="OrthoDB" id="366230at2759"/>
<dbReference type="InterPro" id="IPR050687">
    <property type="entry name" value="Dynein_IC"/>
</dbReference>
<evidence type="ECO:0000313" key="8">
    <source>
        <dbReference type="Proteomes" id="UP000241890"/>
    </source>
</evidence>
<dbReference type="InterPro" id="IPR036322">
    <property type="entry name" value="WD40_repeat_dom_sf"/>
</dbReference>
<evidence type="ECO:0000256" key="3">
    <source>
        <dbReference type="ARBA" id="ARBA00022574"/>
    </source>
</evidence>
<dbReference type="PANTHER" id="PTHR12442:SF5">
    <property type="entry name" value="DYNEIN AXONEMAL INTERMEDIATE CHAIN 3"/>
    <property type="match status" value="1"/>
</dbReference>
<dbReference type="SUPFAM" id="SSF50978">
    <property type="entry name" value="WD40 repeat-like"/>
    <property type="match status" value="1"/>
</dbReference>
<dbReference type="InterPro" id="IPR015943">
    <property type="entry name" value="WD40/YVTN_repeat-like_dom_sf"/>
</dbReference>
<dbReference type="GO" id="GO:0036159">
    <property type="term" value="P:inner dynein arm assembly"/>
    <property type="evidence" value="ECO:0007669"/>
    <property type="project" value="TreeGrafter"/>
</dbReference>
<feature type="compositionally biased region" description="Low complexity" evidence="6">
    <location>
        <begin position="54"/>
        <end position="64"/>
    </location>
</feature>
<feature type="compositionally biased region" description="Low complexity" evidence="6">
    <location>
        <begin position="843"/>
        <end position="861"/>
    </location>
</feature>
<dbReference type="InParanoid" id="A0A2R5G2A5"/>
<protein>
    <submittedName>
        <fullName evidence="7">Cytoplasmic dynein 1 intermediate chain</fullName>
    </submittedName>
</protein>
<feature type="region of interest" description="Disordered" evidence="6">
    <location>
        <begin position="836"/>
        <end position="861"/>
    </location>
</feature>
<evidence type="ECO:0000256" key="1">
    <source>
        <dbReference type="ARBA" id="ARBA00004496"/>
    </source>
</evidence>
<gene>
    <name evidence="7" type="ORF">FCC1311_006672</name>
</gene>
<dbReference type="GO" id="GO:0060294">
    <property type="term" value="P:cilium movement involved in cell motility"/>
    <property type="evidence" value="ECO:0007669"/>
    <property type="project" value="TreeGrafter"/>
</dbReference>
<accession>A0A2R5G2A5</accession>
<dbReference type="SMART" id="SM00320">
    <property type="entry name" value="WD40"/>
    <property type="match status" value="5"/>
</dbReference>
<evidence type="ECO:0000313" key="7">
    <source>
        <dbReference type="EMBL" id="GBG24449.1"/>
    </source>
</evidence>
<sequence length="1177" mass="129150">MAEVEQQEQQQQQQEEEKAVEQLQTEEAKADGQDGEAKEAEGAAGEEGKEAAGGEDAALEAEGGVATEEASIVISFPEERPEGVMPMMISIKNMEKYELKNGDGLKDTVAYKFFNKEEVLEEIRSVGFYSDFNDFKGEIADYPAEEILIIADPDEVYGQNWMICLTVEAKELMFAIIDAEARRLQEIKRKQEEEEAARLAEEEARRNVVYEDKPIVPHERDSLTALETQSEIAWLDVRPSRKLLRVEMTRKRSEFGAPIKFNDRDAEQSGLIEFRQHKDPNFELKRREQDVALQACASWTAAWIPNSPWARPEDDGAGATAAGDELDIPSMNDLFDPVPAAVGAAGKRVATVSDFDFCSENLTLEDFLGARELPRLVEAGSQTAYFRKLNATTQYEHVEMSAEEREALVEDELAEFLGKVLPSVEVALQQNETIDVFANEFHRLRSEEVSGLGNKEDNVLRELRTFTDLVYSNGRALSCVDWHPRSQNVVAVACADPLHFDQRVEVSGQERSSFILIWNFADLIHPQLVLKSPHECRCFAFNPDQPHLVAGGCTTGQIIIWDISHAQELLRRRKGGGGAVKNANAGKSAPAGAAAASSTDAGAAGNTGDADPLASETGADGAAEDGTGAGAGTKADDNEKVDSNGASIEPVEPLMISPIEHSHKRPIEHLEWLPGSMHVSTSGRVSGDVKYGSTEVMATQFITCASDGFIVIWGPRFGGSKAAKPAAADPNDPNAGDANRLAEETPWKPIFKTALVRQGSRNFGITKVALRGRIDALLDMLNRQHEHRRENSPELQEGRPIQGMGMTATGTMFSCATEEGDMMFADWLGARHAKTSARAAETSGEAGADGNNAGGSSSNNNNAAKEEARLLDDKVYWVARDHFASCLALRRSPFFPYLILSVSAHSFNIWKEDLAQPIFSSPLSTGMAHLACAEWSPTRPGVIMVGKTDGTVDIWDFVDQSHRPSVSASITAYAITSMQFRCTMATTNAAPGKNGGGKRHNKTLAIGSNEPRTEQTLRKARVAESVGNAPQGDLPQYLALGDATGNLHILDVPRNLRWRMPTEEKLMMGFFERELDRVQHVAKRKVVRDQEREAMDLASPGLLGSFDGIENDPVDENTKEYRKLVLAEEKRFQEMAEKLLKPEDLALARAGSTKQRKHSPSKSAQPKSKRKGVNEES</sequence>
<feature type="compositionally biased region" description="Low complexity" evidence="6">
    <location>
        <begin position="721"/>
        <end position="739"/>
    </location>
</feature>
<dbReference type="Proteomes" id="UP000241890">
    <property type="component" value="Unassembled WGS sequence"/>
</dbReference>
<keyword evidence="5" id="KW-0175">Coiled coil</keyword>
<feature type="compositionally biased region" description="Low complexity" evidence="6">
    <location>
        <begin position="580"/>
        <end position="626"/>
    </location>
</feature>
<dbReference type="GO" id="GO:0045503">
    <property type="term" value="F:dynein light chain binding"/>
    <property type="evidence" value="ECO:0007669"/>
    <property type="project" value="TreeGrafter"/>
</dbReference>
<dbReference type="Gene3D" id="2.130.10.10">
    <property type="entry name" value="YVTN repeat-like/Quinoprotein amine dehydrogenase"/>
    <property type="match status" value="2"/>
</dbReference>
<keyword evidence="4" id="KW-0677">Repeat</keyword>
<dbReference type="GO" id="GO:0045504">
    <property type="term" value="F:dynein heavy chain binding"/>
    <property type="evidence" value="ECO:0007669"/>
    <property type="project" value="TreeGrafter"/>
</dbReference>
<reference evidence="7 8" key="1">
    <citation type="submission" date="2017-12" db="EMBL/GenBank/DDBJ databases">
        <title>Sequencing, de novo assembly and annotation of complete genome of a new Thraustochytrid species, strain FCC1311.</title>
        <authorList>
            <person name="Sedici K."/>
            <person name="Godart F."/>
            <person name="Aiese Cigliano R."/>
            <person name="Sanseverino W."/>
            <person name="Barakat M."/>
            <person name="Ortet P."/>
            <person name="Marechal E."/>
            <person name="Cagnac O."/>
            <person name="Amato A."/>
        </authorList>
    </citation>
    <scope>NUCLEOTIDE SEQUENCE [LARGE SCALE GENOMIC DNA]</scope>
</reference>
<proteinExistence type="predicted"/>
<comment type="caution">
    <text evidence="7">The sequence shown here is derived from an EMBL/GenBank/DDBJ whole genome shotgun (WGS) entry which is preliminary data.</text>
</comment>
<keyword evidence="2" id="KW-0963">Cytoplasm</keyword>
<evidence type="ECO:0000256" key="5">
    <source>
        <dbReference type="SAM" id="Coils"/>
    </source>
</evidence>
<comment type="subcellular location">
    <subcellularLocation>
        <location evidence="1">Cytoplasm</location>
    </subcellularLocation>
</comment>
<dbReference type="Pfam" id="PF00400">
    <property type="entry name" value="WD40"/>
    <property type="match status" value="1"/>
</dbReference>
<feature type="region of interest" description="Disordered" evidence="6">
    <location>
        <begin position="721"/>
        <end position="743"/>
    </location>
</feature>
<keyword evidence="3" id="KW-0853">WD repeat</keyword>
<evidence type="ECO:0000256" key="4">
    <source>
        <dbReference type="ARBA" id="ARBA00022737"/>
    </source>
</evidence>
<dbReference type="AlphaFoldDB" id="A0A2R5G2A5"/>
<dbReference type="GO" id="GO:0036156">
    <property type="term" value="C:inner dynein arm"/>
    <property type="evidence" value="ECO:0007669"/>
    <property type="project" value="TreeGrafter"/>
</dbReference>
<dbReference type="EMBL" id="BEYU01000006">
    <property type="protein sequence ID" value="GBG24449.1"/>
    <property type="molecule type" value="Genomic_DNA"/>
</dbReference>
<organism evidence="7 8">
    <name type="scientific">Hondaea fermentalgiana</name>
    <dbReference type="NCBI Taxonomy" id="2315210"/>
    <lineage>
        <taxon>Eukaryota</taxon>
        <taxon>Sar</taxon>
        <taxon>Stramenopiles</taxon>
        <taxon>Bigyra</taxon>
        <taxon>Labyrinthulomycetes</taxon>
        <taxon>Thraustochytrida</taxon>
        <taxon>Thraustochytriidae</taxon>
        <taxon>Hondaea</taxon>
    </lineage>
</organism>
<dbReference type="InterPro" id="IPR001680">
    <property type="entry name" value="WD40_rpt"/>
</dbReference>
<evidence type="ECO:0000256" key="2">
    <source>
        <dbReference type="ARBA" id="ARBA00022490"/>
    </source>
</evidence>
<feature type="region of interest" description="Disordered" evidence="6">
    <location>
        <begin position="1143"/>
        <end position="1177"/>
    </location>
</feature>
<feature type="region of interest" description="Disordered" evidence="6">
    <location>
        <begin position="576"/>
        <end position="651"/>
    </location>
</feature>
<dbReference type="PANTHER" id="PTHR12442">
    <property type="entry name" value="DYNEIN INTERMEDIATE CHAIN"/>
    <property type="match status" value="1"/>
</dbReference>
<keyword evidence="8" id="KW-1185">Reference proteome</keyword>
<evidence type="ECO:0000256" key="6">
    <source>
        <dbReference type="SAM" id="MobiDB-lite"/>
    </source>
</evidence>
<name>A0A2R5G2A5_9STRA</name>
<feature type="compositionally biased region" description="Basic and acidic residues" evidence="6">
    <location>
        <begin position="15"/>
        <end position="52"/>
    </location>
</feature>